<reference evidence="1" key="1">
    <citation type="journal article" date="2015" name="PLoS Genet.">
        <title>Natural Variation Identifies ICARUS1, a Universal Gene Required for Cell Proliferation and Growth at High Temperatures in Arabidopsis thaliana.</title>
        <authorList>
            <person name="Zhu W."/>
            <person name="Ausin I."/>
            <person name="Seleznev A."/>
            <person name="Mendez-Vigo B."/>
            <person name="Pico F."/>
            <person name="Sureshkumar S."/>
            <person name="Sundaramoorthi V."/>
            <person name="Bulach D."/>
            <person name="Powell D."/>
            <person name="Seemann T."/>
            <person name="Alonso-Blanco C."/>
            <person name="Balasubramanian S."/>
        </authorList>
    </citation>
    <scope>NUCLEOTIDE SEQUENCE</scope>
</reference>
<evidence type="ECO:0000313" key="1">
    <source>
        <dbReference type="EMBL" id="AKI05708.1"/>
    </source>
</evidence>
<protein>
    <submittedName>
        <fullName evidence="1">Truncated ICARUS1</fullName>
    </submittedName>
</protein>
<dbReference type="EMBL" id="KP759936">
    <property type="protein sequence ID" value="AKI05737.1"/>
    <property type="molecule type" value="mRNA"/>
</dbReference>
<gene>
    <name evidence="1" type="primary">ICA1</name>
    <name evidence="1" type="ORF">At2g31580</name>
</gene>
<accession>A0A0F7PXK0</accession>
<name>A0A0F7PXK0_ARATH</name>
<dbReference type="AlphaFoldDB" id="A0A0F7PXK0"/>
<organism evidence="1">
    <name type="scientific">Arabidopsis thaliana</name>
    <name type="common">Mouse-ear cress</name>
    <dbReference type="NCBI Taxonomy" id="3702"/>
    <lineage>
        <taxon>Eukaryota</taxon>
        <taxon>Viridiplantae</taxon>
        <taxon>Streptophyta</taxon>
        <taxon>Embryophyta</taxon>
        <taxon>Tracheophyta</taxon>
        <taxon>Spermatophyta</taxon>
        <taxon>Magnoliopsida</taxon>
        <taxon>eudicotyledons</taxon>
        <taxon>Gunneridae</taxon>
        <taxon>Pentapetalae</taxon>
        <taxon>rosids</taxon>
        <taxon>malvids</taxon>
        <taxon>Brassicales</taxon>
        <taxon>Brassicaceae</taxon>
        <taxon>Camelineae</taxon>
        <taxon>Arabidopsis</taxon>
    </lineage>
</organism>
<sequence>MINSVGVVRKEAENCNCLQVSKSIA</sequence>
<proteinExistence type="evidence at transcript level"/>
<dbReference type="EMBL" id="KP759924">
    <property type="protein sequence ID" value="AKI05725.1"/>
    <property type="molecule type" value="mRNA"/>
</dbReference>
<dbReference type="EMBL" id="KP759907">
    <property type="protein sequence ID" value="AKI05708.1"/>
    <property type="molecule type" value="mRNA"/>
</dbReference>